<dbReference type="InterPro" id="IPR035906">
    <property type="entry name" value="MetI-like_sf"/>
</dbReference>
<dbReference type="EMBL" id="CP039925">
    <property type="protein sequence ID" value="QCL98175.1"/>
    <property type="molecule type" value="Genomic_DNA"/>
</dbReference>
<feature type="transmembrane region" description="Helical" evidence="7">
    <location>
        <begin position="193"/>
        <end position="215"/>
    </location>
</feature>
<dbReference type="SUPFAM" id="SSF161098">
    <property type="entry name" value="MetI-like"/>
    <property type="match status" value="1"/>
</dbReference>
<gene>
    <name evidence="9" type="ORF">CFBP7129_28785</name>
</gene>
<feature type="transmembrane region" description="Helical" evidence="7">
    <location>
        <begin position="26"/>
        <end position="48"/>
    </location>
</feature>
<keyword evidence="5 7" id="KW-1133">Transmembrane helix</keyword>
<comment type="similarity">
    <text evidence="7">Belongs to the binding-protein-dependent transport system permease family.</text>
</comment>
<dbReference type="InterPro" id="IPR050901">
    <property type="entry name" value="BP-dep_ABC_trans_perm"/>
</dbReference>
<proteinExistence type="inferred from homology"/>
<dbReference type="RefSeq" id="WP_045023130.1">
    <property type="nucleotide sequence ID" value="NZ_CP039925.1"/>
</dbReference>
<geneLocation type="plasmid" evidence="10">
    <name>patcfbp7129b</name>
</geneLocation>
<evidence type="ECO:0000256" key="2">
    <source>
        <dbReference type="ARBA" id="ARBA00022448"/>
    </source>
</evidence>
<feature type="domain" description="ABC transmembrane type-1" evidence="8">
    <location>
        <begin position="81"/>
        <end position="272"/>
    </location>
</feature>
<dbReference type="Proteomes" id="UP000298649">
    <property type="component" value="Plasmid pAtCFBP7129b"/>
</dbReference>
<evidence type="ECO:0000256" key="1">
    <source>
        <dbReference type="ARBA" id="ARBA00004651"/>
    </source>
</evidence>
<feature type="transmembrane region" description="Helical" evidence="7">
    <location>
        <begin position="85"/>
        <end position="105"/>
    </location>
</feature>
<sequence>MAVDSLTPRERPSAVRRLIRGNYHTYIILGLLLGVMLLPIAYMLVIAITPADLLFKQVIPDRVTFQNLLKVFSTEELVLPFRNSVGISALTAFFTIVLAAPAAYGMSRYRVQLSGTLIVLLLFTQVIPVEILVLSYFPFLRSVGLMDTWIGLIFLDTTLTVPFCTLILKSMFDGVPEDIEQAARIDGCNSLECFFRVTLPLSWGGILAAFIFAFLMAWQEFLYGLTFTASLAARPITVALNLLIGHYTISWEVLMAASFLSAFPLLVVFALFQGVFIKGMVAGGVK</sequence>
<dbReference type="GO" id="GO:0005886">
    <property type="term" value="C:plasma membrane"/>
    <property type="evidence" value="ECO:0007669"/>
    <property type="project" value="UniProtKB-SubCell"/>
</dbReference>
<dbReference type="PANTHER" id="PTHR32243:SF18">
    <property type="entry name" value="INNER MEMBRANE ABC TRANSPORTER PERMEASE PROTEIN YCJP"/>
    <property type="match status" value="1"/>
</dbReference>
<keyword evidence="9" id="KW-0614">Plasmid</keyword>
<dbReference type="GO" id="GO:0055085">
    <property type="term" value="P:transmembrane transport"/>
    <property type="evidence" value="ECO:0007669"/>
    <property type="project" value="InterPro"/>
</dbReference>
<accession>A0A4D7YNT6</accession>
<evidence type="ECO:0000256" key="7">
    <source>
        <dbReference type="RuleBase" id="RU363032"/>
    </source>
</evidence>
<evidence type="ECO:0000256" key="4">
    <source>
        <dbReference type="ARBA" id="ARBA00022692"/>
    </source>
</evidence>
<dbReference type="InterPro" id="IPR000515">
    <property type="entry name" value="MetI-like"/>
</dbReference>
<organism evidence="9 10">
    <name type="scientific">Agrobacterium tumefaciens</name>
    <dbReference type="NCBI Taxonomy" id="358"/>
    <lineage>
        <taxon>Bacteria</taxon>
        <taxon>Pseudomonadati</taxon>
        <taxon>Pseudomonadota</taxon>
        <taxon>Alphaproteobacteria</taxon>
        <taxon>Hyphomicrobiales</taxon>
        <taxon>Rhizobiaceae</taxon>
        <taxon>Rhizobium/Agrobacterium group</taxon>
        <taxon>Agrobacterium</taxon>
        <taxon>Agrobacterium tumefaciens complex</taxon>
    </lineage>
</organism>
<evidence type="ECO:0000313" key="10">
    <source>
        <dbReference type="Proteomes" id="UP000298649"/>
    </source>
</evidence>
<feature type="transmembrane region" description="Helical" evidence="7">
    <location>
        <begin position="256"/>
        <end position="277"/>
    </location>
</feature>
<dbReference type="Pfam" id="PF00528">
    <property type="entry name" value="BPD_transp_1"/>
    <property type="match status" value="1"/>
</dbReference>
<feature type="transmembrane region" description="Helical" evidence="7">
    <location>
        <begin position="221"/>
        <end position="244"/>
    </location>
</feature>
<reference evidence="9 10" key="1">
    <citation type="submission" date="2019-04" db="EMBL/GenBank/DDBJ databases">
        <title>Complete genome sequence of Agrobacterium tumefaciens CFBP7129.</title>
        <authorList>
            <person name="Haryono M."/>
            <person name="Lin Y.-C."/>
            <person name="Lai E.-M."/>
            <person name="Kuo C.-H."/>
        </authorList>
    </citation>
    <scope>NUCLEOTIDE SEQUENCE [LARGE SCALE GENOMIC DNA]</scope>
    <source>
        <strain evidence="9 10">CFBP7129</strain>
        <plasmid evidence="10">patcfbp7129b</plasmid>
    </source>
</reference>
<dbReference type="AlphaFoldDB" id="A0A4D7YNT6"/>
<keyword evidence="3" id="KW-1003">Cell membrane</keyword>
<evidence type="ECO:0000256" key="5">
    <source>
        <dbReference type="ARBA" id="ARBA00022989"/>
    </source>
</evidence>
<dbReference type="CDD" id="cd06261">
    <property type="entry name" value="TM_PBP2"/>
    <property type="match status" value="1"/>
</dbReference>
<evidence type="ECO:0000256" key="3">
    <source>
        <dbReference type="ARBA" id="ARBA00022475"/>
    </source>
</evidence>
<dbReference type="PROSITE" id="PS50928">
    <property type="entry name" value="ABC_TM1"/>
    <property type="match status" value="1"/>
</dbReference>
<dbReference type="PANTHER" id="PTHR32243">
    <property type="entry name" value="MALTOSE TRANSPORT SYSTEM PERMEASE-RELATED"/>
    <property type="match status" value="1"/>
</dbReference>
<name>A0A4D7YNT6_AGRTU</name>
<keyword evidence="4 7" id="KW-0812">Transmembrane</keyword>
<feature type="transmembrane region" description="Helical" evidence="7">
    <location>
        <begin position="149"/>
        <end position="172"/>
    </location>
</feature>
<comment type="subcellular location">
    <subcellularLocation>
        <location evidence="1 7">Cell membrane</location>
        <topology evidence="1 7">Multi-pass membrane protein</topology>
    </subcellularLocation>
</comment>
<feature type="transmembrane region" description="Helical" evidence="7">
    <location>
        <begin position="117"/>
        <end position="137"/>
    </location>
</feature>
<evidence type="ECO:0000313" key="9">
    <source>
        <dbReference type="EMBL" id="QCL98175.1"/>
    </source>
</evidence>
<keyword evidence="2 7" id="KW-0813">Transport</keyword>
<keyword evidence="6 7" id="KW-0472">Membrane</keyword>
<evidence type="ECO:0000259" key="8">
    <source>
        <dbReference type="PROSITE" id="PS50928"/>
    </source>
</evidence>
<evidence type="ECO:0000256" key="6">
    <source>
        <dbReference type="ARBA" id="ARBA00023136"/>
    </source>
</evidence>
<protein>
    <submittedName>
        <fullName evidence="9">Carbohydrate ABC transporter permease</fullName>
    </submittedName>
</protein>
<dbReference type="Gene3D" id="1.10.3720.10">
    <property type="entry name" value="MetI-like"/>
    <property type="match status" value="1"/>
</dbReference>